<dbReference type="OrthoDB" id="528778at2"/>
<dbReference type="PANTHER" id="PTHR43796:SF2">
    <property type="entry name" value="CARBOXYNORSPERMIDINE SYNTHASE"/>
    <property type="match status" value="1"/>
</dbReference>
<dbReference type="Gene3D" id="3.30.360.10">
    <property type="entry name" value="Dihydrodipicolinate Reductase, domain 2"/>
    <property type="match status" value="1"/>
</dbReference>
<evidence type="ECO:0000259" key="1">
    <source>
        <dbReference type="Pfam" id="PF03435"/>
    </source>
</evidence>
<dbReference type="Proteomes" id="UP000003781">
    <property type="component" value="Unassembled WGS sequence"/>
</dbReference>
<dbReference type="RefSeq" id="WP_008277693.1">
    <property type="nucleotide sequence ID" value="NZ_AAXW01000051.1"/>
</dbReference>
<dbReference type="Gene3D" id="3.40.50.720">
    <property type="entry name" value="NAD(P)-binding Rossmann-like Domain"/>
    <property type="match status" value="1"/>
</dbReference>
<dbReference type="InterPro" id="IPR005097">
    <property type="entry name" value="Sacchrp_dh_NADP-bd"/>
</dbReference>
<proteinExistence type="predicted"/>
<dbReference type="SUPFAM" id="SSF51735">
    <property type="entry name" value="NAD(P)-binding Rossmann-fold domains"/>
    <property type="match status" value="1"/>
</dbReference>
<organism evidence="2 3">
    <name type="scientific">Crocosphaera chwakensis CCY0110</name>
    <dbReference type="NCBI Taxonomy" id="391612"/>
    <lineage>
        <taxon>Bacteria</taxon>
        <taxon>Bacillati</taxon>
        <taxon>Cyanobacteriota</taxon>
        <taxon>Cyanophyceae</taxon>
        <taxon>Oscillatoriophycideae</taxon>
        <taxon>Chroococcales</taxon>
        <taxon>Aphanothecaceae</taxon>
        <taxon>Crocosphaera</taxon>
        <taxon>Crocosphaera chwakensis</taxon>
    </lineage>
</organism>
<keyword evidence="3" id="KW-1185">Reference proteome</keyword>
<evidence type="ECO:0000313" key="2">
    <source>
        <dbReference type="EMBL" id="EAZ89188.1"/>
    </source>
</evidence>
<dbReference type="eggNOG" id="COG1748">
    <property type="taxonomic scope" value="Bacteria"/>
</dbReference>
<comment type="caution">
    <text evidence="2">The sequence shown here is derived from an EMBL/GenBank/DDBJ whole genome shotgun (WGS) entry which is preliminary data.</text>
</comment>
<sequence>MQRVLIIGGCGRIGSSIAQDIINHTDAEITITGRNPQLGMTALERFKDKVQFQVLDISYQQQLKTAVSKADVVVHSAGPFHYRDADVLRICIEEGVNYVDVSDQRSFTHKALAQHLAAKTAGVTAVINTGVFPGISNSMVRQGVEALEKAEEIKLSYIVAGSGGAGITVMRTTFIGIQQPFEAWVNNRWQTIKPYTGRECLDFGQPYGKAHVYWYDMPETTTLQDTFSVDSVITKFGSVPDFYNYATWMMAHGLPETVLKSPKTVEFLAQVSHVMTDVSDRFTGTGVAMRCDVKGYGSDGATHYISTFSHESASVAAGMGTGSIVELLLKGELVQPGVYPIEQALSTELFQSILESRQLTIEERVNFLQEMEQ</sequence>
<gene>
    <name evidence="2" type="ORF">CY0110_15360</name>
</gene>
<accession>A3IWD7</accession>
<name>A3IWD7_9CHRO</name>
<evidence type="ECO:0000313" key="3">
    <source>
        <dbReference type="Proteomes" id="UP000003781"/>
    </source>
</evidence>
<dbReference type="EMBL" id="AAXW01000051">
    <property type="protein sequence ID" value="EAZ89188.1"/>
    <property type="molecule type" value="Genomic_DNA"/>
</dbReference>
<feature type="domain" description="Saccharopine dehydrogenase NADP binding" evidence="1">
    <location>
        <begin position="4"/>
        <end position="126"/>
    </location>
</feature>
<reference evidence="2 3" key="1">
    <citation type="submission" date="2007-03" db="EMBL/GenBank/DDBJ databases">
        <authorList>
            <person name="Stal L."/>
            <person name="Ferriera S."/>
            <person name="Johnson J."/>
            <person name="Kravitz S."/>
            <person name="Beeson K."/>
            <person name="Sutton G."/>
            <person name="Rogers Y.-H."/>
            <person name="Friedman R."/>
            <person name="Frazier M."/>
            <person name="Venter J.C."/>
        </authorList>
    </citation>
    <scope>NUCLEOTIDE SEQUENCE [LARGE SCALE GENOMIC DNA]</scope>
    <source>
        <strain evidence="2 3">CCY0110</strain>
    </source>
</reference>
<dbReference type="AlphaFoldDB" id="A3IWD7"/>
<dbReference type="Pfam" id="PF03435">
    <property type="entry name" value="Sacchrp_dh_NADP"/>
    <property type="match status" value="1"/>
</dbReference>
<dbReference type="PANTHER" id="PTHR43796">
    <property type="entry name" value="CARBOXYNORSPERMIDINE SYNTHASE"/>
    <property type="match status" value="1"/>
</dbReference>
<dbReference type="InterPro" id="IPR036291">
    <property type="entry name" value="NAD(P)-bd_dom_sf"/>
</dbReference>
<protein>
    <submittedName>
        <fullName evidence="2">Saccharopine dehydrogenase</fullName>
    </submittedName>
</protein>